<dbReference type="Proteomes" id="UP000178977">
    <property type="component" value="Unassembled WGS sequence"/>
</dbReference>
<dbReference type="InterPro" id="IPR046348">
    <property type="entry name" value="SIS_dom_sf"/>
</dbReference>
<dbReference type="Gene3D" id="3.40.50.10490">
    <property type="entry name" value="Glucose-6-phosphate isomerase like protein, domain 1"/>
    <property type="match status" value="1"/>
</dbReference>
<gene>
    <name evidence="2" type="ORF">A3A44_01430</name>
</gene>
<dbReference type="InterPro" id="IPR050099">
    <property type="entry name" value="SIS_GmhA/DiaA_subfam"/>
</dbReference>
<dbReference type="Pfam" id="PF13580">
    <property type="entry name" value="SIS_2"/>
    <property type="match status" value="1"/>
</dbReference>
<dbReference type="GO" id="GO:1901135">
    <property type="term" value="P:carbohydrate derivative metabolic process"/>
    <property type="evidence" value="ECO:0007669"/>
    <property type="project" value="InterPro"/>
</dbReference>
<dbReference type="PANTHER" id="PTHR30390">
    <property type="entry name" value="SEDOHEPTULOSE 7-PHOSPHATE ISOMERASE / DNAA INITIATOR-ASSOCIATING FACTOR FOR REPLICATION INITIATION"/>
    <property type="match status" value="1"/>
</dbReference>
<dbReference type="GO" id="GO:0097367">
    <property type="term" value="F:carbohydrate derivative binding"/>
    <property type="evidence" value="ECO:0007669"/>
    <property type="project" value="InterPro"/>
</dbReference>
<accession>A0A1G2LF50</accession>
<dbReference type="PROSITE" id="PS51464">
    <property type="entry name" value="SIS"/>
    <property type="match status" value="1"/>
</dbReference>
<reference evidence="2 3" key="1">
    <citation type="journal article" date="2016" name="Nat. Commun.">
        <title>Thousands of microbial genomes shed light on interconnected biogeochemical processes in an aquifer system.</title>
        <authorList>
            <person name="Anantharaman K."/>
            <person name="Brown C.T."/>
            <person name="Hug L.A."/>
            <person name="Sharon I."/>
            <person name="Castelle C.J."/>
            <person name="Probst A.J."/>
            <person name="Thomas B.C."/>
            <person name="Singh A."/>
            <person name="Wilkins M.J."/>
            <person name="Karaoz U."/>
            <person name="Brodie E.L."/>
            <person name="Williams K.H."/>
            <person name="Hubbard S.S."/>
            <person name="Banfield J.F."/>
        </authorList>
    </citation>
    <scope>NUCLEOTIDE SEQUENCE [LARGE SCALE GENOMIC DNA]</scope>
</reference>
<name>A0A1G2LF50_9BACT</name>
<sequence>MNDRELIERIETHLRESARVKHALIGGNPNSPVGTVVAASSPAGSRSELPSILRASRTIADSFRSGGKLLLCGNGGSAADCQHLAAEFTNVLTKDFDRPGLPAIALTTDTSFLTSYVNDSRQFGEIFARQVDAIGRKGDVLMGLSTSGSSANVIRAVEAAKAKGLATIALTGERGALAAIADIAIRVPSSSTQHIQEAHLAIEHAIADAVERLLYPERQGPMLASVEV</sequence>
<proteinExistence type="predicted"/>
<comment type="caution">
    <text evidence="2">The sequence shown here is derived from an EMBL/GenBank/DDBJ whole genome shotgun (WGS) entry which is preliminary data.</text>
</comment>
<dbReference type="InterPro" id="IPR035461">
    <property type="entry name" value="GmhA/DiaA"/>
</dbReference>
<evidence type="ECO:0000259" key="1">
    <source>
        <dbReference type="PROSITE" id="PS51464"/>
    </source>
</evidence>
<evidence type="ECO:0000313" key="3">
    <source>
        <dbReference type="Proteomes" id="UP000178977"/>
    </source>
</evidence>
<dbReference type="AlphaFoldDB" id="A0A1G2LF50"/>
<protein>
    <recommendedName>
        <fullName evidence="1">SIS domain-containing protein</fullName>
    </recommendedName>
</protein>
<evidence type="ECO:0000313" key="2">
    <source>
        <dbReference type="EMBL" id="OHA10154.1"/>
    </source>
</evidence>
<dbReference type="STRING" id="1802281.A3A44_01430"/>
<dbReference type="SUPFAM" id="SSF53697">
    <property type="entry name" value="SIS domain"/>
    <property type="match status" value="1"/>
</dbReference>
<dbReference type="CDD" id="cd05006">
    <property type="entry name" value="SIS_GmhA"/>
    <property type="match status" value="1"/>
</dbReference>
<dbReference type="InterPro" id="IPR001347">
    <property type="entry name" value="SIS_dom"/>
</dbReference>
<organism evidence="2 3">
    <name type="scientific">Candidatus Sungbacteria bacterium RIFCSPLOWO2_01_FULL_60_25</name>
    <dbReference type="NCBI Taxonomy" id="1802281"/>
    <lineage>
        <taxon>Bacteria</taxon>
        <taxon>Candidatus Sungiibacteriota</taxon>
    </lineage>
</organism>
<feature type="domain" description="SIS" evidence="1">
    <location>
        <begin position="59"/>
        <end position="216"/>
    </location>
</feature>
<dbReference type="EMBL" id="MHQT01000003">
    <property type="protein sequence ID" value="OHA10154.1"/>
    <property type="molecule type" value="Genomic_DNA"/>
</dbReference>